<dbReference type="PROSITE" id="PS51257">
    <property type="entry name" value="PROKAR_LIPOPROTEIN"/>
    <property type="match status" value="1"/>
</dbReference>
<keyword evidence="1" id="KW-0732">Signal</keyword>
<proteinExistence type="predicted"/>
<feature type="chain" id="PRO_5017246088" description="Glycine zipper family protein" evidence="1">
    <location>
        <begin position="20"/>
        <end position="145"/>
    </location>
</feature>
<protein>
    <recommendedName>
        <fullName evidence="4">Glycine zipper family protein</fullName>
    </recommendedName>
</protein>
<reference evidence="2 3" key="1">
    <citation type="submission" date="2018-08" db="EMBL/GenBank/DDBJ databases">
        <title>Henriciella mobilis sp. nov., isolated from seawater.</title>
        <authorList>
            <person name="Cheng H."/>
            <person name="Wu Y.-H."/>
            <person name="Xu X.-W."/>
            <person name="Guo L.-L."/>
        </authorList>
    </citation>
    <scope>NUCLEOTIDE SEQUENCE [LARGE SCALE GENOMIC DNA]</scope>
    <source>
        <strain evidence="2 3">CCUG66934</strain>
    </source>
</reference>
<keyword evidence="3" id="KW-1185">Reference proteome</keyword>
<evidence type="ECO:0000256" key="1">
    <source>
        <dbReference type="SAM" id="SignalP"/>
    </source>
</evidence>
<evidence type="ECO:0000313" key="3">
    <source>
        <dbReference type="Proteomes" id="UP000265431"/>
    </source>
</evidence>
<evidence type="ECO:0008006" key="4">
    <source>
        <dbReference type="Google" id="ProtNLM"/>
    </source>
</evidence>
<gene>
    <name evidence="2" type="ORF">D1224_09275</name>
</gene>
<feature type="signal peptide" evidence="1">
    <location>
        <begin position="1"/>
        <end position="19"/>
    </location>
</feature>
<dbReference type="AlphaFoldDB" id="A0A399QZT3"/>
<evidence type="ECO:0000313" key="2">
    <source>
        <dbReference type="EMBL" id="RIJ24408.1"/>
    </source>
</evidence>
<sequence length="145" mass="14472">MLRHIILISIAGLAATACSTTTSLGGSQELTPRLVASQPGDADMSCEALSTEIASMDTYMAQADQSARNAQTSGAAASTAAGLATNAALYSGALGRVPGLGLAANAAGGLAQQNAQAEAERQAENARTAELRRTALMGIYAGKGC</sequence>
<comment type="caution">
    <text evidence="2">The sequence shown here is derived from an EMBL/GenBank/DDBJ whole genome shotgun (WGS) entry which is preliminary data.</text>
</comment>
<dbReference type="EMBL" id="QWGB01000005">
    <property type="protein sequence ID" value="RIJ24408.1"/>
    <property type="molecule type" value="Genomic_DNA"/>
</dbReference>
<dbReference type="Proteomes" id="UP000265431">
    <property type="component" value="Unassembled WGS sequence"/>
</dbReference>
<dbReference type="OrthoDB" id="7631807at2"/>
<dbReference type="RefSeq" id="WP_119379597.1">
    <property type="nucleotide sequence ID" value="NZ_QWGB01000005.1"/>
</dbReference>
<accession>A0A399QZT3</accession>
<name>A0A399QZT3_9PROT</name>
<organism evidence="2 3">
    <name type="scientific">Henriciella barbarensis</name>
    <dbReference type="NCBI Taxonomy" id="86342"/>
    <lineage>
        <taxon>Bacteria</taxon>
        <taxon>Pseudomonadati</taxon>
        <taxon>Pseudomonadota</taxon>
        <taxon>Alphaproteobacteria</taxon>
        <taxon>Hyphomonadales</taxon>
        <taxon>Hyphomonadaceae</taxon>
        <taxon>Henriciella</taxon>
    </lineage>
</organism>